<dbReference type="SUPFAM" id="SSF48173">
    <property type="entry name" value="Cryptochrome/photolyase FAD-binding domain"/>
    <property type="match status" value="1"/>
</dbReference>
<feature type="binding site" evidence="3">
    <location>
        <position position="30"/>
    </location>
    <ligand>
        <name>FAD</name>
        <dbReference type="ChEBI" id="CHEBI:57692"/>
    </ligand>
</feature>
<reference evidence="5 6" key="1">
    <citation type="submission" date="2015-04" db="EMBL/GenBank/DDBJ databases">
        <title>Complete genome of flavobacterium.</title>
        <authorList>
            <person name="Kwon Y.M."/>
            <person name="Kim S.-J."/>
        </authorList>
    </citation>
    <scope>NUCLEOTIDE SEQUENCE [LARGE SCALE GENOMIC DNA]</scope>
    <source>
        <strain evidence="5 6">DK169</strain>
    </source>
</reference>
<organism evidence="5 6">
    <name type="scientific">Flagellimonas eckloniae</name>
    <dbReference type="NCBI Taxonomy" id="346185"/>
    <lineage>
        <taxon>Bacteria</taxon>
        <taxon>Pseudomonadati</taxon>
        <taxon>Bacteroidota</taxon>
        <taxon>Flavobacteriia</taxon>
        <taxon>Flavobacteriales</taxon>
        <taxon>Flavobacteriaceae</taxon>
        <taxon>Flagellimonas</taxon>
    </lineage>
</organism>
<dbReference type="PANTHER" id="PTHR11455">
    <property type="entry name" value="CRYPTOCHROME"/>
    <property type="match status" value="1"/>
</dbReference>
<protein>
    <submittedName>
        <fullName evidence="5">Deoxyribodipyrimidine photolyase</fullName>
    </submittedName>
</protein>
<dbReference type="GO" id="GO:0032922">
    <property type="term" value="P:circadian regulation of gene expression"/>
    <property type="evidence" value="ECO:0007669"/>
    <property type="project" value="TreeGrafter"/>
</dbReference>
<feature type="domain" description="Cryptochrome/DNA photolyase FAD-binding" evidence="4">
    <location>
        <begin position="75"/>
        <end position="201"/>
    </location>
</feature>
<dbReference type="Gene3D" id="1.25.40.80">
    <property type="match status" value="1"/>
</dbReference>
<dbReference type="PATRIC" id="fig|1547436.3.peg.595"/>
<dbReference type="AlphaFoldDB" id="A0A0Q0XJH0"/>
<dbReference type="Pfam" id="PF03441">
    <property type="entry name" value="FAD_binding_7"/>
    <property type="match status" value="1"/>
</dbReference>
<dbReference type="InterPro" id="IPR036134">
    <property type="entry name" value="Crypto/Photolyase_FAD-like_sf"/>
</dbReference>
<dbReference type="GO" id="GO:0005737">
    <property type="term" value="C:cytoplasm"/>
    <property type="evidence" value="ECO:0007669"/>
    <property type="project" value="TreeGrafter"/>
</dbReference>
<dbReference type="GO" id="GO:0043153">
    <property type="term" value="P:entrainment of circadian clock by photoperiod"/>
    <property type="evidence" value="ECO:0007669"/>
    <property type="project" value="TreeGrafter"/>
</dbReference>
<keyword evidence="5" id="KW-0456">Lyase</keyword>
<dbReference type="RefSeq" id="WP_055392492.1">
    <property type="nucleotide sequence ID" value="NZ_LCTZ01000002.1"/>
</dbReference>
<gene>
    <name evidence="5" type="ORF">AAY42_02835</name>
</gene>
<evidence type="ECO:0000259" key="4">
    <source>
        <dbReference type="Pfam" id="PF03441"/>
    </source>
</evidence>
<keyword evidence="2 3" id="KW-0274">FAD</keyword>
<sequence length="372" mass="43391">MGLFENPGSIFPLSYTEILQRVRNVNPVKYGSTRNYVNGSVTYLSPYISRGIISTKFILSEILNQGHKPAQIEKFIQELAWRDYWQQVWIAKGEAINKDIKHKQNPVSNTAIPKAIVDGDTGIRAIDKAIKEFYETGYLHNHIRMYIAALTCNLGQSHWKVPAQWMYYHLLDADWASNALSWQWVAGANSNKKYVANQENINKYCFTDQKNTFLDVPYEAFASMPIPKILEDTRTLALKTTLPKQKTINIDEALPTCIYNFYNLDPLWKRDIAANRILLLEPSHFAHYPISQNTIDFILNISKENINGIQIYVGEFNELMMAYNLRDIYYKEHPLNKSYEGVEEPREWMFDVQGYYPSFFAYWKKCKKQLPY</sequence>
<dbReference type="OrthoDB" id="9772484at2"/>
<accession>A0A0Q0XJH0</accession>
<dbReference type="InterPro" id="IPR002081">
    <property type="entry name" value="Cryptochrome/DNA_photolyase_1"/>
</dbReference>
<comment type="caution">
    <text evidence="5">The sequence shown here is derived from an EMBL/GenBank/DDBJ whole genome shotgun (WGS) entry which is preliminary data.</text>
</comment>
<evidence type="ECO:0000256" key="1">
    <source>
        <dbReference type="ARBA" id="ARBA00022630"/>
    </source>
</evidence>
<dbReference type="Gene3D" id="1.10.579.10">
    <property type="entry name" value="DNA Cyclobutane Dipyrimidine Photolyase, subunit A, domain 3"/>
    <property type="match status" value="1"/>
</dbReference>
<name>A0A0Q0XJH0_9FLAO</name>
<feature type="binding site" evidence="3">
    <location>
        <begin position="172"/>
        <end position="174"/>
    </location>
    <ligand>
        <name>FAD</name>
        <dbReference type="ChEBI" id="CHEBI:57692"/>
    </ligand>
</feature>
<evidence type="ECO:0000313" key="6">
    <source>
        <dbReference type="Proteomes" id="UP000050827"/>
    </source>
</evidence>
<feature type="binding site" evidence="3">
    <location>
        <position position="75"/>
    </location>
    <ligand>
        <name>FAD</name>
        <dbReference type="ChEBI" id="CHEBI:57692"/>
    </ligand>
</feature>
<dbReference type="GO" id="GO:0003677">
    <property type="term" value="F:DNA binding"/>
    <property type="evidence" value="ECO:0007669"/>
    <property type="project" value="TreeGrafter"/>
</dbReference>
<dbReference type="GO" id="GO:0003904">
    <property type="term" value="F:deoxyribodipyrimidine photo-lyase activity"/>
    <property type="evidence" value="ECO:0007669"/>
    <property type="project" value="TreeGrafter"/>
</dbReference>
<evidence type="ECO:0000313" key="5">
    <source>
        <dbReference type="EMBL" id="KQC28946.1"/>
    </source>
</evidence>
<dbReference type="InterPro" id="IPR005101">
    <property type="entry name" value="Cryptochr/Photolyase_FAD-bd"/>
</dbReference>
<evidence type="ECO:0000256" key="3">
    <source>
        <dbReference type="PIRSR" id="PIRSR602081-1"/>
    </source>
</evidence>
<proteinExistence type="predicted"/>
<dbReference type="GO" id="GO:0071949">
    <property type="term" value="F:FAD binding"/>
    <property type="evidence" value="ECO:0007669"/>
    <property type="project" value="TreeGrafter"/>
</dbReference>
<dbReference type="EMBL" id="LCTZ01000002">
    <property type="protein sequence ID" value="KQC28946.1"/>
    <property type="molecule type" value="Genomic_DNA"/>
</dbReference>
<evidence type="ECO:0000256" key="2">
    <source>
        <dbReference type="ARBA" id="ARBA00022827"/>
    </source>
</evidence>
<keyword evidence="1 3" id="KW-0285">Flavoprotein</keyword>
<dbReference type="Proteomes" id="UP000050827">
    <property type="component" value="Unassembled WGS sequence"/>
</dbReference>
<comment type="cofactor">
    <cofactor evidence="3">
        <name>FAD</name>
        <dbReference type="ChEBI" id="CHEBI:57692"/>
    </cofactor>
    <text evidence="3">Binds 1 FAD per subunit.</text>
</comment>
<keyword evidence="6" id="KW-1185">Reference proteome</keyword>
<dbReference type="PANTHER" id="PTHR11455:SF18">
    <property type="entry name" value="SI:CH1073-390K14.1"/>
    <property type="match status" value="1"/>
</dbReference>
<dbReference type="STRING" id="346185.AAY42_02835"/>